<dbReference type="InterPro" id="IPR003018">
    <property type="entry name" value="GAF"/>
</dbReference>
<gene>
    <name evidence="2" type="ORF">EPD83_010575</name>
</gene>
<feature type="domain" description="GAF" evidence="1">
    <location>
        <begin position="10"/>
        <end position="154"/>
    </location>
</feature>
<protein>
    <submittedName>
        <fullName evidence="2">GAF domain-containing protein</fullName>
    </submittedName>
</protein>
<dbReference type="InterPro" id="IPR029016">
    <property type="entry name" value="GAF-like_dom_sf"/>
</dbReference>
<dbReference type="Gene3D" id="3.30.450.40">
    <property type="match status" value="1"/>
</dbReference>
<sequence length="382" mass="39222">MALADLRVGPAHDVFSTLAGLAAGGAEAPVGVLSLGESDLVRCRARRGTGVHVPVGGTPRLRDVLAHLAATVQRLTLVDLGDIEWAADAGDPQLCGIAALAVVPVRQAGRVVGVVGAADTLSRPWSTDELAHLAEVATVVEHELATRARVSLAERVTRGWDTVATGIDGTSHAVSTLLHEVDGTPDVGLRARGALVRGSVDALTEDVLRLENVLAPGRDALADLSPTDLRVGVTAAVRAVAATPTGVRVRPRLHPEPVPVLAEDAGVRAGVVALLHAVTLAEGEEDVVVSLRLVPGSAEDVRGGPSARLVVDAPGRRCDVATLTAAVGRFESTVRRPGGAPGGEPPSLLVSGGVVMVRGRTVRARCDELGVRFLTAWGVDVG</sequence>
<reference evidence="2" key="1">
    <citation type="submission" date="2020-03" db="EMBL/GenBank/DDBJ databases">
        <title>Phycicoccus flavus sp. nov., a novel endophytic actinobacterium isolated from branch of Kandelia candel.</title>
        <authorList>
            <person name="Tuo L."/>
        </authorList>
    </citation>
    <scope>NUCLEOTIDE SEQUENCE</scope>
    <source>
        <strain evidence="2">CMS6Z-2</strain>
    </source>
</reference>
<dbReference type="EMBL" id="SAYU02000030">
    <property type="protein sequence ID" value="NHA68491.1"/>
    <property type="molecule type" value="Genomic_DNA"/>
</dbReference>
<comment type="caution">
    <text evidence="2">The sequence shown here is derived from an EMBL/GenBank/DDBJ whole genome shotgun (WGS) entry which is preliminary data.</text>
</comment>
<proteinExistence type="predicted"/>
<accession>A0A8T6R8G0</accession>
<dbReference type="SMART" id="SM00065">
    <property type="entry name" value="GAF"/>
    <property type="match status" value="1"/>
</dbReference>
<dbReference type="Proteomes" id="UP000287866">
    <property type="component" value="Unassembled WGS sequence"/>
</dbReference>
<dbReference type="SUPFAM" id="SSF55781">
    <property type="entry name" value="GAF domain-like"/>
    <property type="match status" value="1"/>
</dbReference>
<evidence type="ECO:0000313" key="2">
    <source>
        <dbReference type="EMBL" id="NHA68491.1"/>
    </source>
</evidence>
<name>A0A8T6R8G0_9MICO</name>
<dbReference type="Pfam" id="PF01590">
    <property type="entry name" value="GAF"/>
    <property type="match status" value="1"/>
</dbReference>
<organism evidence="2 3">
    <name type="scientific">Phycicoccus flavus</name>
    <dbReference type="NCBI Taxonomy" id="2502783"/>
    <lineage>
        <taxon>Bacteria</taxon>
        <taxon>Bacillati</taxon>
        <taxon>Actinomycetota</taxon>
        <taxon>Actinomycetes</taxon>
        <taxon>Micrococcales</taxon>
        <taxon>Intrasporangiaceae</taxon>
        <taxon>Phycicoccus</taxon>
    </lineage>
</organism>
<dbReference type="AlphaFoldDB" id="A0A8T6R8G0"/>
<evidence type="ECO:0000259" key="1">
    <source>
        <dbReference type="SMART" id="SM00065"/>
    </source>
</evidence>
<evidence type="ECO:0000313" key="3">
    <source>
        <dbReference type="Proteomes" id="UP000287866"/>
    </source>
</evidence>
<dbReference type="RefSeq" id="WP_165566568.1">
    <property type="nucleotide sequence ID" value="NZ_SAYU02000030.1"/>
</dbReference>
<keyword evidence="3" id="KW-1185">Reference proteome</keyword>